<proteinExistence type="predicted"/>
<accession>A0ABW5X744</accession>
<dbReference type="Proteomes" id="UP001597438">
    <property type="component" value="Unassembled WGS sequence"/>
</dbReference>
<evidence type="ECO:0000313" key="2">
    <source>
        <dbReference type="Proteomes" id="UP001597438"/>
    </source>
</evidence>
<reference evidence="2" key="1">
    <citation type="journal article" date="2019" name="Int. J. Syst. Evol. Microbiol.">
        <title>The Global Catalogue of Microorganisms (GCM) 10K type strain sequencing project: providing services to taxonomists for standard genome sequencing and annotation.</title>
        <authorList>
            <consortium name="The Broad Institute Genomics Platform"/>
            <consortium name="The Broad Institute Genome Sequencing Center for Infectious Disease"/>
            <person name="Wu L."/>
            <person name="Ma J."/>
        </authorList>
    </citation>
    <scope>NUCLEOTIDE SEQUENCE [LARGE SCALE GENOMIC DNA]</scope>
    <source>
        <strain evidence="2">KCTC 52925</strain>
    </source>
</reference>
<gene>
    <name evidence="1" type="ORF">ACFSYS_07705</name>
</gene>
<protein>
    <submittedName>
        <fullName evidence="1">Uncharacterized protein</fullName>
    </submittedName>
</protein>
<sequence length="158" mass="18145">MNILLIGGAQNTGKSQAIYKIAHTLQTKGFKVIKGSIPLSFKDFMVVLDGIDNNGKRVTVIINSATDTEDIIKAFKDFFDANVRCNILITSVRDDDYYPRKEFFKIMKLNRQDDKILEIPFAKITRIKKYRTKPLKWFADNMDNLINHVLKSNPFNIG</sequence>
<keyword evidence="2" id="KW-1185">Reference proteome</keyword>
<evidence type="ECO:0000313" key="1">
    <source>
        <dbReference type="EMBL" id="MFD2833173.1"/>
    </source>
</evidence>
<dbReference type="RefSeq" id="WP_251740940.1">
    <property type="nucleotide sequence ID" value="NZ_JBHUOJ010000016.1"/>
</dbReference>
<organism evidence="1 2">
    <name type="scientific">Christiangramia antarctica</name>
    <dbReference type="NCBI Taxonomy" id="2058158"/>
    <lineage>
        <taxon>Bacteria</taxon>
        <taxon>Pseudomonadati</taxon>
        <taxon>Bacteroidota</taxon>
        <taxon>Flavobacteriia</taxon>
        <taxon>Flavobacteriales</taxon>
        <taxon>Flavobacteriaceae</taxon>
        <taxon>Christiangramia</taxon>
    </lineage>
</organism>
<dbReference type="EMBL" id="JBHUOJ010000016">
    <property type="protein sequence ID" value="MFD2833173.1"/>
    <property type="molecule type" value="Genomic_DNA"/>
</dbReference>
<comment type="caution">
    <text evidence="1">The sequence shown here is derived from an EMBL/GenBank/DDBJ whole genome shotgun (WGS) entry which is preliminary data.</text>
</comment>
<name>A0ABW5X744_9FLAO</name>